<dbReference type="InterPro" id="IPR045180">
    <property type="entry name" value="La_dom_prot"/>
</dbReference>
<reference evidence="5 6" key="1">
    <citation type="submission" date="2017-07" db="EMBL/GenBank/DDBJ databases">
        <title>An improved, manually edited Actinidia chinensis var. chinensis (kiwifruit) genome highlights the challenges associated with draft genomes and gene prediction in plants.</title>
        <authorList>
            <person name="Pilkington S."/>
            <person name="Crowhurst R."/>
            <person name="Hilario E."/>
            <person name="Nardozza S."/>
            <person name="Fraser L."/>
            <person name="Peng Y."/>
            <person name="Gunaseelan K."/>
            <person name="Simpson R."/>
            <person name="Tahir J."/>
            <person name="Deroles S."/>
            <person name="Templeton K."/>
            <person name="Luo Z."/>
            <person name="Davy M."/>
            <person name="Cheng C."/>
            <person name="Mcneilage M."/>
            <person name="Scaglione D."/>
            <person name="Liu Y."/>
            <person name="Zhang Q."/>
            <person name="Datson P."/>
            <person name="De Silva N."/>
            <person name="Gardiner S."/>
            <person name="Bassett H."/>
            <person name="Chagne D."/>
            <person name="Mccallum J."/>
            <person name="Dzierzon H."/>
            <person name="Deng C."/>
            <person name="Wang Y.-Y."/>
            <person name="Barron N."/>
            <person name="Manako K."/>
            <person name="Bowen J."/>
            <person name="Foster T."/>
            <person name="Erridge Z."/>
            <person name="Tiffin H."/>
            <person name="Waite C."/>
            <person name="Davies K."/>
            <person name="Grierson E."/>
            <person name="Laing W."/>
            <person name="Kirk R."/>
            <person name="Chen X."/>
            <person name="Wood M."/>
            <person name="Montefiori M."/>
            <person name="Brummell D."/>
            <person name="Schwinn K."/>
            <person name="Catanach A."/>
            <person name="Fullerton C."/>
            <person name="Li D."/>
            <person name="Meiyalaghan S."/>
            <person name="Nieuwenhuizen N."/>
            <person name="Read N."/>
            <person name="Prakash R."/>
            <person name="Hunter D."/>
            <person name="Zhang H."/>
            <person name="Mckenzie M."/>
            <person name="Knabel M."/>
            <person name="Harris A."/>
            <person name="Allan A."/>
            <person name="Chen A."/>
            <person name="Janssen B."/>
            <person name="Plunkett B."/>
            <person name="Dwamena C."/>
            <person name="Voogd C."/>
            <person name="Leif D."/>
            <person name="Lafferty D."/>
            <person name="Souleyre E."/>
            <person name="Varkonyi-Gasic E."/>
            <person name="Gambi F."/>
            <person name="Hanley J."/>
            <person name="Yao J.-L."/>
            <person name="Cheung J."/>
            <person name="David K."/>
            <person name="Warren B."/>
            <person name="Marsh K."/>
            <person name="Snowden K."/>
            <person name="Lin-Wang K."/>
            <person name="Brian L."/>
            <person name="Martinez-Sanchez M."/>
            <person name="Wang M."/>
            <person name="Ileperuma N."/>
            <person name="Macnee N."/>
            <person name="Campin R."/>
            <person name="Mcatee P."/>
            <person name="Drummond R."/>
            <person name="Espley R."/>
            <person name="Ireland H."/>
            <person name="Wu R."/>
            <person name="Atkinson R."/>
            <person name="Karunairetnam S."/>
            <person name="Bulley S."/>
            <person name="Chunkath S."/>
            <person name="Hanley Z."/>
            <person name="Storey R."/>
            <person name="Thrimawithana A."/>
            <person name="Thomson S."/>
            <person name="David C."/>
            <person name="Testolin R."/>
        </authorList>
    </citation>
    <scope>NUCLEOTIDE SEQUENCE [LARGE SCALE GENOMIC DNA]</scope>
    <source>
        <strain evidence="6">cv. Red5</strain>
        <tissue evidence="5">Young leaf</tissue>
    </source>
</reference>
<protein>
    <submittedName>
        <fullName evidence="5">La-related protein like</fullName>
    </submittedName>
</protein>
<dbReference type="OMA" id="LTNDIQM"/>
<organism evidence="5 6">
    <name type="scientific">Actinidia chinensis var. chinensis</name>
    <name type="common">Chinese soft-hair kiwi</name>
    <dbReference type="NCBI Taxonomy" id="1590841"/>
    <lineage>
        <taxon>Eukaryota</taxon>
        <taxon>Viridiplantae</taxon>
        <taxon>Streptophyta</taxon>
        <taxon>Embryophyta</taxon>
        <taxon>Tracheophyta</taxon>
        <taxon>Spermatophyta</taxon>
        <taxon>Magnoliopsida</taxon>
        <taxon>eudicotyledons</taxon>
        <taxon>Gunneridae</taxon>
        <taxon>Pentapetalae</taxon>
        <taxon>asterids</taxon>
        <taxon>Ericales</taxon>
        <taxon>Actinidiaceae</taxon>
        <taxon>Actinidia</taxon>
    </lineage>
</organism>
<dbReference type="InterPro" id="IPR006630">
    <property type="entry name" value="La_HTH"/>
</dbReference>
<name>A0A2R6PZK2_ACTCC</name>
<feature type="compositionally biased region" description="Polar residues" evidence="3">
    <location>
        <begin position="143"/>
        <end position="157"/>
    </location>
</feature>
<feature type="compositionally biased region" description="Polar residues" evidence="3">
    <location>
        <begin position="48"/>
        <end position="57"/>
    </location>
</feature>
<accession>A0A2R6PZK2</accession>
<dbReference type="Proteomes" id="UP000241394">
    <property type="component" value="Chromosome LG21"/>
</dbReference>
<reference evidence="6" key="2">
    <citation type="journal article" date="2018" name="BMC Genomics">
        <title>A manually annotated Actinidia chinensis var. chinensis (kiwifruit) genome highlights the challenges associated with draft genomes and gene prediction in plants.</title>
        <authorList>
            <person name="Pilkington S.M."/>
            <person name="Crowhurst R."/>
            <person name="Hilario E."/>
            <person name="Nardozza S."/>
            <person name="Fraser L."/>
            <person name="Peng Y."/>
            <person name="Gunaseelan K."/>
            <person name="Simpson R."/>
            <person name="Tahir J."/>
            <person name="Deroles S.C."/>
            <person name="Templeton K."/>
            <person name="Luo Z."/>
            <person name="Davy M."/>
            <person name="Cheng C."/>
            <person name="McNeilage M."/>
            <person name="Scaglione D."/>
            <person name="Liu Y."/>
            <person name="Zhang Q."/>
            <person name="Datson P."/>
            <person name="De Silva N."/>
            <person name="Gardiner S.E."/>
            <person name="Bassett H."/>
            <person name="Chagne D."/>
            <person name="McCallum J."/>
            <person name="Dzierzon H."/>
            <person name="Deng C."/>
            <person name="Wang Y.Y."/>
            <person name="Barron L."/>
            <person name="Manako K."/>
            <person name="Bowen J."/>
            <person name="Foster T.M."/>
            <person name="Erridge Z.A."/>
            <person name="Tiffin H."/>
            <person name="Waite C.N."/>
            <person name="Davies K.M."/>
            <person name="Grierson E.P."/>
            <person name="Laing W.A."/>
            <person name="Kirk R."/>
            <person name="Chen X."/>
            <person name="Wood M."/>
            <person name="Montefiori M."/>
            <person name="Brummell D.A."/>
            <person name="Schwinn K.E."/>
            <person name="Catanach A."/>
            <person name="Fullerton C."/>
            <person name="Li D."/>
            <person name="Meiyalaghan S."/>
            <person name="Nieuwenhuizen N."/>
            <person name="Read N."/>
            <person name="Prakash R."/>
            <person name="Hunter D."/>
            <person name="Zhang H."/>
            <person name="McKenzie M."/>
            <person name="Knabel M."/>
            <person name="Harris A."/>
            <person name="Allan A.C."/>
            <person name="Gleave A."/>
            <person name="Chen A."/>
            <person name="Janssen B.J."/>
            <person name="Plunkett B."/>
            <person name="Ampomah-Dwamena C."/>
            <person name="Voogd C."/>
            <person name="Leif D."/>
            <person name="Lafferty D."/>
            <person name="Souleyre E.J.F."/>
            <person name="Varkonyi-Gasic E."/>
            <person name="Gambi F."/>
            <person name="Hanley J."/>
            <person name="Yao J.L."/>
            <person name="Cheung J."/>
            <person name="David K.M."/>
            <person name="Warren B."/>
            <person name="Marsh K."/>
            <person name="Snowden K.C."/>
            <person name="Lin-Wang K."/>
            <person name="Brian L."/>
            <person name="Martinez-Sanchez M."/>
            <person name="Wang M."/>
            <person name="Ileperuma N."/>
            <person name="Macnee N."/>
            <person name="Campin R."/>
            <person name="McAtee P."/>
            <person name="Drummond R.S.M."/>
            <person name="Espley R.V."/>
            <person name="Ireland H.S."/>
            <person name="Wu R."/>
            <person name="Atkinson R.G."/>
            <person name="Karunairetnam S."/>
            <person name="Bulley S."/>
            <person name="Chunkath S."/>
            <person name="Hanley Z."/>
            <person name="Storey R."/>
            <person name="Thrimawithana A.H."/>
            <person name="Thomson S."/>
            <person name="David C."/>
            <person name="Testolin R."/>
            <person name="Huang H."/>
            <person name="Hellens R.P."/>
            <person name="Schaffer R.J."/>
        </authorList>
    </citation>
    <scope>NUCLEOTIDE SEQUENCE [LARGE SCALE GENOMIC DNA]</scope>
    <source>
        <strain evidence="6">cv. Red5</strain>
    </source>
</reference>
<feature type="compositionally biased region" description="Low complexity" evidence="3">
    <location>
        <begin position="28"/>
        <end position="47"/>
    </location>
</feature>
<dbReference type="InterPro" id="IPR036390">
    <property type="entry name" value="WH_DNA-bd_sf"/>
</dbReference>
<dbReference type="PANTHER" id="PTHR22792:SF155">
    <property type="entry name" value="LA-RELATED PROTEIN 1C-LIKE"/>
    <property type="match status" value="1"/>
</dbReference>
<comment type="caution">
    <text evidence="5">The sequence shown here is derived from an EMBL/GenBank/DDBJ whole genome shotgun (WGS) entry which is preliminary data.</text>
</comment>
<feature type="region of interest" description="Disordered" evidence="3">
    <location>
        <begin position="1"/>
        <end position="87"/>
    </location>
</feature>
<evidence type="ECO:0000256" key="1">
    <source>
        <dbReference type="ARBA" id="ARBA00022884"/>
    </source>
</evidence>
<dbReference type="SUPFAM" id="SSF46785">
    <property type="entry name" value="Winged helix' DNA-binding domain"/>
    <property type="match status" value="1"/>
</dbReference>
<dbReference type="SMART" id="SM00715">
    <property type="entry name" value="LA"/>
    <property type="match status" value="1"/>
</dbReference>
<evidence type="ECO:0000256" key="2">
    <source>
        <dbReference type="PROSITE-ProRule" id="PRU00332"/>
    </source>
</evidence>
<evidence type="ECO:0000313" key="6">
    <source>
        <dbReference type="Proteomes" id="UP000241394"/>
    </source>
</evidence>
<dbReference type="Gramene" id="PSR99561">
    <property type="protein sequence ID" value="PSR99561"/>
    <property type="gene ID" value="CEY00_Acc23535"/>
</dbReference>
<dbReference type="EMBL" id="NKQK01000021">
    <property type="protein sequence ID" value="PSR99561.1"/>
    <property type="molecule type" value="Genomic_DNA"/>
</dbReference>
<dbReference type="PANTHER" id="PTHR22792">
    <property type="entry name" value="LUPUS LA PROTEIN-RELATED"/>
    <property type="match status" value="1"/>
</dbReference>
<dbReference type="STRING" id="1590841.A0A2R6PZK2"/>
<sequence>MESGNTGEKKPAWQTPTNVVVENGPVISESTPESSNSSSADASVSTSQGLVISNSPQNKKHVDNPNFTAFLTKPVGHRSSKRGGGGGAGLVQSFLSFSPPQQLLPPWYPLYEMPYGPFAGAAPPFSLGGHNNWEGRPIGGFGSQPQSVNDRSSQHNPSQRDNRRDQHRDWNAFQSSNARDVNVHQQMAPPRGFTPPSTPSVTNPFIRPRSAMPFGKPMGFEMTYPIPSGPTRPWESFGGQPFNAHVSPPMSFPVQGDTLPNLLVNQIEYYFSDANLIKDEFLRSKMDHEGWVPIDLIAGFPRVREMTMNIELILNSLRASSIVELKCIQECNKECNKLRRRNDWRRWVCRSGHFSASSSSSSIVPCEELRLANGECVN</sequence>
<dbReference type="Pfam" id="PF05383">
    <property type="entry name" value="La"/>
    <property type="match status" value="1"/>
</dbReference>
<gene>
    <name evidence="5" type="ORF">CEY00_Acc23535</name>
</gene>
<feature type="domain" description="HTH La-type RNA-binding" evidence="4">
    <location>
        <begin position="253"/>
        <end position="342"/>
    </location>
</feature>
<evidence type="ECO:0000259" key="4">
    <source>
        <dbReference type="PROSITE" id="PS50961"/>
    </source>
</evidence>
<evidence type="ECO:0000256" key="3">
    <source>
        <dbReference type="SAM" id="MobiDB-lite"/>
    </source>
</evidence>
<keyword evidence="1 2" id="KW-0694">RNA-binding</keyword>
<keyword evidence="6" id="KW-1185">Reference proteome</keyword>
<dbReference type="AlphaFoldDB" id="A0A2R6PZK2"/>
<dbReference type="GO" id="GO:0003723">
    <property type="term" value="F:RNA binding"/>
    <property type="evidence" value="ECO:0007669"/>
    <property type="project" value="UniProtKB-UniRule"/>
</dbReference>
<dbReference type="PROSITE" id="PS50961">
    <property type="entry name" value="HTH_LA"/>
    <property type="match status" value="1"/>
</dbReference>
<proteinExistence type="predicted"/>
<evidence type="ECO:0000313" key="5">
    <source>
        <dbReference type="EMBL" id="PSR99561.1"/>
    </source>
</evidence>
<dbReference type="CDD" id="cd07323">
    <property type="entry name" value="LAM"/>
    <property type="match status" value="1"/>
</dbReference>
<feature type="region of interest" description="Disordered" evidence="3">
    <location>
        <begin position="186"/>
        <end position="206"/>
    </location>
</feature>
<dbReference type="InParanoid" id="A0A2R6PZK2"/>
<dbReference type="OrthoDB" id="340227at2759"/>
<feature type="region of interest" description="Disordered" evidence="3">
    <location>
        <begin position="130"/>
        <end position="166"/>
    </location>
</feature>
<dbReference type="Gene3D" id="1.10.10.10">
    <property type="entry name" value="Winged helix-like DNA-binding domain superfamily/Winged helix DNA-binding domain"/>
    <property type="match status" value="1"/>
</dbReference>
<dbReference type="InterPro" id="IPR036388">
    <property type="entry name" value="WH-like_DNA-bd_sf"/>
</dbReference>